<dbReference type="EMBL" id="HBGT01025208">
    <property type="protein sequence ID" value="CAD9434020.1"/>
    <property type="molecule type" value="Transcribed_RNA"/>
</dbReference>
<feature type="compositionally biased region" description="Basic and acidic residues" evidence="1">
    <location>
        <begin position="8"/>
        <end position="19"/>
    </location>
</feature>
<reference evidence="2" key="1">
    <citation type="submission" date="2021-01" db="EMBL/GenBank/DDBJ databases">
        <authorList>
            <person name="Corre E."/>
            <person name="Pelletier E."/>
            <person name="Niang G."/>
            <person name="Scheremetjew M."/>
            <person name="Finn R."/>
            <person name="Kale V."/>
            <person name="Holt S."/>
            <person name="Cochrane G."/>
            <person name="Meng A."/>
            <person name="Brown T."/>
            <person name="Cohen L."/>
        </authorList>
    </citation>
    <scope>NUCLEOTIDE SEQUENCE</scope>
    <source>
        <strain evidence="2">RCC1693</strain>
    </source>
</reference>
<evidence type="ECO:0000313" key="2">
    <source>
        <dbReference type="EMBL" id="CAD9434020.1"/>
    </source>
</evidence>
<organism evidence="2">
    <name type="scientific">Florenciella parvula</name>
    <dbReference type="NCBI Taxonomy" id="236787"/>
    <lineage>
        <taxon>Eukaryota</taxon>
        <taxon>Sar</taxon>
        <taxon>Stramenopiles</taxon>
        <taxon>Ochrophyta</taxon>
        <taxon>Dictyochophyceae</taxon>
        <taxon>Florenciellales</taxon>
        <taxon>Florenciella</taxon>
    </lineage>
</organism>
<feature type="compositionally biased region" description="Polar residues" evidence="1">
    <location>
        <begin position="93"/>
        <end position="102"/>
    </location>
</feature>
<dbReference type="AlphaFoldDB" id="A0A7S2CSM8"/>
<gene>
    <name evidence="2" type="ORF">FPAR1323_LOCUS13068</name>
</gene>
<proteinExistence type="predicted"/>
<protein>
    <submittedName>
        <fullName evidence="2">Uncharacterized protein</fullName>
    </submittedName>
</protein>
<feature type="compositionally biased region" description="Polar residues" evidence="1">
    <location>
        <begin position="55"/>
        <end position="74"/>
    </location>
</feature>
<feature type="region of interest" description="Disordered" evidence="1">
    <location>
        <begin position="1"/>
        <end position="132"/>
    </location>
</feature>
<name>A0A7S2CSM8_9STRA</name>
<feature type="compositionally biased region" description="Gly residues" evidence="1">
    <location>
        <begin position="31"/>
        <end position="45"/>
    </location>
</feature>
<accession>A0A7S2CSM8</accession>
<sequence>MRNSMDSDQIHRASREGRASESAGNEPGTRGEPGGTDGSGGGGTDEGAHAGGRVSQMNASKDFYRSTSLQPAKNQSRHRPGQGAGRSPLPRVNGSSKANVQGESKAEAHYSGSIQLHTEGGGGNDQNLAGSL</sequence>
<evidence type="ECO:0000256" key="1">
    <source>
        <dbReference type="SAM" id="MobiDB-lite"/>
    </source>
</evidence>